<dbReference type="Proteomes" id="UP000663889">
    <property type="component" value="Unassembled WGS sequence"/>
</dbReference>
<comment type="caution">
    <text evidence="2">The sequence shown here is derived from an EMBL/GenBank/DDBJ whole genome shotgun (WGS) entry which is preliminary data.</text>
</comment>
<dbReference type="PANTHER" id="PTHR13844">
    <property type="entry name" value="SWI/SNF-RELATED MATRIX-ASSOCIATED ACTIN-DEPENDENT REGULATOR OF CHROMATIN SUBFAMILY D"/>
    <property type="match status" value="1"/>
</dbReference>
<evidence type="ECO:0000313" key="3">
    <source>
        <dbReference type="Proteomes" id="UP000663889"/>
    </source>
</evidence>
<reference evidence="2" key="1">
    <citation type="submission" date="2021-02" db="EMBL/GenBank/DDBJ databases">
        <authorList>
            <person name="Nowell W R."/>
        </authorList>
    </citation>
    <scope>NUCLEOTIDE SEQUENCE</scope>
</reference>
<feature type="region of interest" description="Disordered" evidence="1">
    <location>
        <begin position="1"/>
        <end position="63"/>
    </location>
</feature>
<dbReference type="AlphaFoldDB" id="A0A814V6U4"/>
<accession>A0A814V6U4</accession>
<gene>
    <name evidence="2" type="ORF">SEV965_LOCUS20219</name>
</gene>
<feature type="compositionally biased region" description="Low complexity" evidence="1">
    <location>
        <begin position="1"/>
        <end position="19"/>
    </location>
</feature>
<evidence type="ECO:0008006" key="4">
    <source>
        <dbReference type="Google" id="ProtNLM"/>
    </source>
</evidence>
<sequence length="435" mass="50223">MYSNPMQQSSPMQRPPTMMNPSPVPQPNTAVGVPSMRSMVASSPMQASMLQQSPQSSMMARPIGSPYGVVNRAALYDKSKRSTYSNDLRQQPMVQPGQQPPQMPYGNVMGPSQPMMPHAIPSNAGPIRQKKRKRLTEKVIHKQIRSLVPESQAYIELLRLEQKLDSVLMRKRLDIQETLKRPQKIKKKLRIFISHQYPVRFDSDTTGIDDEQVQYWEMRVEGRLLDDPNTNKYDQGKTKRKFSSFFRSLVIELDKDLYGPDNHLVEIFDSARIRFSDLPAKLNKLILPSEPIIINHTLCLGTDPKKHACYDIDVEVDDPVRDSMRTFLSPQNTHELEELDGKILQYIDSINQLKQSREFYLSFADDPQGFICKWLASQSRDLKMITDSTTGNAEEERRAEYYTEQWSYEAVSRYFYNKVQQKRAELEQALGIRNP</sequence>
<name>A0A814V6U4_9BILA</name>
<proteinExistence type="predicted"/>
<feature type="compositionally biased region" description="Low complexity" evidence="1">
    <location>
        <begin position="41"/>
        <end position="60"/>
    </location>
</feature>
<organism evidence="2 3">
    <name type="scientific">Rotaria sordida</name>
    <dbReference type="NCBI Taxonomy" id="392033"/>
    <lineage>
        <taxon>Eukaryota</taxon>
        <taxon>Metazoa</taxon>
        <taxon>Spiralia</taxon>
        <taxon>Gnathifera</taxon>
        <taxon>Rotifera</taxon>
        <taxon>Eurotatoria</taxon>
        <taxon>Bdelloidea</taxon>
        <taxon>Philodinida</taxon>
        <taxon>Philodinidae</taxon>
        <taxon>Rotaria</taxon>
    </lineage>
</organism>
<evidence type="ECO:0000313" key="2">
    <source>
        <dbReference type="EMBL" id="CAF1184137.1"/>
    </source>
</evidence>
<evidence type="ECO:0000256" key="1">
    <source>
        <dbReference type="SAM" id="MobiDB-lite"/>
    </source>
</evidence>
<dbReference type="EMBL" id="CAJNOU010001300">
    <property type="protein sequence ID" value="CAF1184137.1"/>
    <property type="molecule type" value="Genomic_DNA"/>
</dbReference>
<protein>
    <recommendedName>
        <fullName evidence="4">SWI/SNF-related matrix-associated actin-dependent regulator of chromatin subfamily D member 1</fullName>
    </recommendedName>
</protein>